<dbReference type="Pfam" id="PF01381">
    <property type="entry name" value="HTH_3"/>
    <property type="match status" value="1"/>
</dbReference>
<dbReference type="PANTHER" id="PTHR47691:SF3">
    <property type="entry name" value="HTH-TYPE TRANSCRIPTIONAL REGULATOR RV0890C-RELATED"/>
    <property type="match status" value="1"/>
</dbReference>
<dbReference type="Proteomes" id="UP001146067">
    <property type="component" value="Unassembled WGS sequence"/>
</dbReference>
<evidence type="ECO:0000313" key="3">
    <source>
        <dbReference type="Proteomes" id="UP001146067"/>
    </source>
</evidence>
<dbReference type="PROSITE" id="PS50943">
    <property type="entry name" value="HTH_CROC1"/>
    <property type="match status" value="1"/>
</dbReference>
<dbReference type="GO" id="GO:0003677">
    <property type="term" value="F:DNA binding"/>
    <property type="evidence" value="ECO:0007669"/>
    <property type="project" value="InterPro"/>
</dbReference>
<dbReference type="Gene3D" id="1.10.260.40">
    <property type="entry name" value="lambda repressor-like DNA-binding domains"/>
    <property type="match status" value="1"/>
</dbReference>
<dbReference type="GO" id="GO:0016887">
    <property type="term" value="F:ATP hydrolysis activity"/>
    <property type="evidence" value="ECO:0007669"/>
    <property type="project" value="InterPro"/>
</dbReference>
<dbReference type="InterPro" id="IPR019734">
    <property type="entry name" value="TPR_rpt"/>
</dbReference>
<dbReference type="PANTHER" id="PTHR47691">
    <property type="entry name" value="REGULATOR-RELATED"/>
    <property type="match status" value="1"/>
</dbReference>
<keyword evidence="3" id="KW-1185">Reference proteome</keyword>
<gene>
    <name evidence="2" type="ORF">O1R50_15180</name>
</gene>
<dbReference type="InterPro" id="IPR011990">
    <property type="entry name" value="TPR-like_helical_dom_sf"/>
</dbReference>
<dbReference type="SUPFAM" id="SSF48452">
    <property type="entry name" value="TPR-like"/>
    <property type="match status" value="2"/>
</dbReference>
<dbReference type="CDD" id="cd00093">
    <property type="entry name" value="HTH_XRE"/>
    <property type="match status" value="1"/>
</dbReference>
<comment type="caution">
    <text evidence="2">The sequence shown here is derived from an EMBL/GenBank/DDBJ whole genome shotgun (WGS) entry which is preliminary data.</text>
</comment>
<dbReference type="Gene3D" id="1.10.10.10">
    <property type="entry name" value="Winged helix-like DNA-binding domain superfamily/Winged helix DNA-binding domain"/>
    <property type="match status" value="1"/>
</dbReference>
<accession>A0A9X3SQW6</accession>
<sequence>MPDRASGTAGSLRPLRLRALMTQEELASKAGVGIRTIRDIESGKVRPQPRTLRLLIEALGLDEGDRALLTASPGRTAAAARELPHALAGFAGREAHLDAIVTAAGDGAAVVAVHGMAGVGKTSLVVQAAHALAPRYPDGQLFVDLHGFTCAPGPRPGPASMLTRLLRRLGAHERDLPEAIDELTARYRSAVADRRVLLVLDNAANAEQVEALLPGTPGSLVLATSRRDLSVLSGAYSVPLEPPPMREAVAMLGAGIDRITEEEAAAIAERCGRLPLAIGLAAARLRSRPLWRAADLLARLDHEDRLFSELDMGHRGVAAALRASYLELDPNHQRLLRRLGLLPGDDLDVHAAAALCGDDEERASAMLESLVDIHLLETRTPGRYRLHDLVRLFASRLAKLEDTKAELDAASVRLLGVYLHFAYQAAAKLHPNKRRFTEGAAAHDTGLSGFADQAGALSWFQAERSNLEAAVTAAAHAGRNEQAWYLAAAFNAFFVHDSDIGPHATVNRIALDIARRTGDGRKEAFTLGDAGRQLLAAGRHREAIDCLERSVALKLDLGENGDAALTLANIGILYRRSGRFAESVAAHETALAQAEAASDTAAAALIRTNMVVPLLRLGRFTEAELQLAEAERRLDAGDDHYRIRIEVFRGVLVRERGAPAEAATVHAECLEAYQGESIKADIVATLIELAEDLLRLGRVDEATAHLDRAVENAVKLADPSLERTARNGLGRALTAAGRPEAAISEHERAAMLAESHEDTYELARAHHGLAEAQRLRGDQPALRRHLALAVRGYAHCGVPEAAVAEQPDLVALG</sequence>
<dbReference type="InterPro" id="IPR001387">
    <property type="entry name" value="Cro/C1-type_HTH"/>
</dbReference>
<dbReference type="Pfam" id="PF13401">
    <property type="entry name" value="AAA_22"/>
    <property type="match status" value="1"/>
</dbReference>
<dbReference type="SMART" id="SM00028">
    <property type="entry name" value="TPR"/>
    <property type="match status" value="4"/>
</dbReference>
<dbReference type="Gene3D" id="1.25.40.10">
    <property type="entry name" value="Tetratricopeptide repeat domain"/>
    <property type="match status" value="2"/>
</dbReference>
<dbReference type="InterPro" id="IPR049945">
    <property type="entry name" value="AAA_22"/>
</dbReference>
<proteinExistence type="predicted"/>
<reference evidence="2" key="1">
    <citation type="submission" date="2022-12" db="EMBL/GenBank/DDBJ databases">
        <title>Gycomyces niveus sp.nov.,a novel actinomycete isolated from soil in Shouguan.</title>
        <authorList>
            <person name="Yang X."/>
        </authorList>
    </citation>
    <scope>NUCLEOTIDE SEQUENCE</scope>
    <source>
        <strain evidence="2">NEAU-A15</strain>
    </source>
</reference>
<name>A0A9X3SQW6_9ACTN</name>
<dbReference type="InterPro" id="IPR027417">
    <property type="entry name" value="P-loop_NTPase"/>
</dbReference>
<evidence type="ECO:0000313" key="2">
    <source>
        <dbReference type="EMBL" id="MDA1360972.1"/>
    </source>
</evidence>
<dbReference type="SMART" id="SM00530">
    <property type="entry name" value="HTH_XRE"/>
    <property type="match status" value="1"/>
</dbReference>
<dbReference type="InterPro" id="IPR010982">
    <property type="entry name" value="Lambda_DNA-bd_dom_sf"/>
</dbReference>
<evidence type="ECO:0000259" key="1">
    <source>
        <dbReference type="PROSITE" id="PS50943"/>
    </source>
</evidence>
<feature type="domain" description="HTH cro/C1-type" evidence="1">
    <location>
        <begin position="12"/>
        <end position="66"/>
    </location>
</feature>
<dbReference type="EMBL" id="JAPZVP010000011">
    <property type="protein sequence ID" value="MDA1360972.1"/>
    <property type="molecule type" value="Genomic_DNA"/>
</dbReference>
<dbReference type="RefSeq" id="WP_270110932.1">
    <property type="nucleotide sequence ID" value="NZ_JAPZVP010000011.1"/>
</dbReference>
<organism evidence="2 3">
    <name type="scientific">Glycomyces luteolus</name>
    <dbReference type="NCBI Taxonomy" id="2670330"/>
    <lineage>
        <taxon>Bacteria</taxon>
        <taxon>Bacillati</taxon>
        <taxon>Actinomycetota</taxon>
        <taxon>Actinomycetes</taxon>
        <taxon>Glycomycetales</taxon>
        <taxon>Glycomycetaceae</taxon>
        <taxon>Glycomyces</taxon>
    </lineage>
</organism>
<dbReference type="SUPFAM" id="SSF52540">
    <property type="entry name" value="P-loop containing nucleoside triphosphate hydrolases"/>
    <property type="match status" value="1"/>
</dbReference>
<dbReference type="Pfam" id="PF13424">
    <property type="entry name" value="TPR_12"/>
    <property type="match status" value="1"/>
</dbReference>
<dbReference type="AlphaFoldDB" id="A0A9X3SQW6"/>
<dbReference type="Gene3D" id="3.40.50.300">
    <property type="entry name" value="P-loop containing nucleotide triphosphate hydrolases"/>
    <property type="match status" value="1"/>
</dbReference>
<dbReference type="SUPFAM" id="SSF47413">
    <property type="entry name" value="lambda repressor-like DNA-binding domains"/>
    <property type="match status" value="1"/>
</dbReference>
<dbReference type="InterPro" id="IPR036388">
    <property type="entry name" value="WH-like_DNA-bd_sf"/>
</dbReference>
<dbReference type="PRINTS" id="PR00364">
    <property type="entry name" value="DISEASERSIST"/>
</dbReference>
<protein>
    <submittedName>
        <fullName evidence="2">Tetratricopeptide repeat protein</fullName>
    </submittedName>
</protein>